<comment type="subunit">
    <text evidence="9 10">Homohexamer. Organized in a ring with a central cavity.</text>
</comment>
<dbReference type="InterPro" id="IPR003959">
    <property type="entry name" value="ATPase_AAA_core"/>
</dbReference>
<dbReference type="Gene3D" id="2.30.130.40">
    <property type="entry name" value="LON domain-like"/>
    <property type="match status" value="1"/>
</dbReference>
<dbReference type="HAMAP" id="MF_01973">
    <property type="entry name" value="lon_bact"/>
    <property type="match status" value="1"/>
</dbReference>
<dbReference type="InterPro" id="IPR003111">
    <property type="entry name" value="Lon_prtase_N"/>
</dbReference>
<dbReference type="NCBIfam" id="TIGR00763">
    <property type="entry name" value="lon"/>
    <property type="match status" value="1"/>
</dbReference>
<dbReference type="InterPro" id="IPR027065">
    <property type="entry name" value="Lon_Prtase"/>
</dbReference>
<evidence type="ECO:0000256" key="12">
    <source>
        <dbReference type="RuleBase" id="RU000591"/>
    </source>
</evidence>
<dbReference type="Gene3D" id="1.20.5.5270">
    <property type="match status" value="1"/>
</dbReference>
<dbReference type="InterPro" id="IPR003593">
    <property type="entry name" value="AAA+_ATPase"/>
</dbReference>
<comment type="function">
    <text evidence="9">ATP-dependent serine protease that mediates the selective degradation of mutant and abnormal proteins as well as certain short-lived regulatory proteins. Required for cellular homeostasis and for survival from DNA damage and developmental changes induced by stress. Degrades polypeptides processively to yield small peptide fragments that are 5 to 10 amino acids long. Binds to DNA in a double-stranded, site-specific manner.</text>
</comment>
<dbReference type="SUPFAM" id="SSF54211">
    <property type="entry name" value="Ribosomal protein S5 domain 2-like"/>
    <property type="match status" value="1"/>
</dbReference>
<keyword evidence="8 9" id="KW-0346">Stress response</keyword>
<dbReference type="GO" id="GO:0004252">
    <property type="term" value="F:serine-type endopeptidase activity"/>
    <property type="evidence" value="ECO:0007669"/>
    <property type="project" value="UniProtKB-EC"/>
</dbReference>
<dbReference type="SMART" id="SM00464">
    <property type="entry name" value="LON"/>
    <property type="match status" value="1"/>
</dbReference>
<evidence type="ECO:0000256" key="8">
    <source>
        <dbReference type="ARBA" id="ARBA00023016"/>
    </source>
</evidence>
<comment type="induction">
    <text evidence="9">By heat shock.</text>
</comment>
<gene>
    <name evidence="9 15" type="primary">lon</name>
    <name evidence="15" type="ORF">AB9Q04_04450</name>
</gene>
<dbReference type="PROSITE" id="PS51786">
    <property type="entry name" value="LON_PROTEOLYTIC"/>
    <property type="match status" value="1"/>
</dbReference>
<evidence type="ECO:0000256" key="1">
    <source>
        <dbReference type="ARBA" id="ARBA00004496"/>
    </source>
</evidence>
<comment type="catalytic activity">
    <reaction evidence="9 10 11">
        <text>Hydrolysis of proteins in presence of ATP.</text>
        <dbReference type="EC" id="3.4.21.53"/>
    </reaction>
</comment>
<proteinExistence type="evidence at transcript level"/>
<dbReference type="Gene3D" id="1.20.58.1480">
    <property type="match status" value="1"/>
</dbReference>
<evidence type="ECO:0000313" key="16">
    <source>
        <dbReference type="Proteomes" id="UP001637993"/>
    </source>
</evidence>
<dbReference type="Gene3D" id="1.10.8.60">
    <property type="match status" value="1"/>
</dbReference>
<keyword evidence="4 9" id="KW-0547">Nucleotide-binding</keyword>
<organism evidence="15 16">
    <name type="scientific">Anaerococcus groningensis</name>
    <dbReference type="NCBI Taxonomy" id="3115616"/>
    <lineage>
        <taxon>Bacteria</taxon>
        <taxon>Bacillati</taxon>
        <taxon>Bacillota</taxon>
        <taxon>Tissierellia</taxon>
        <taxon>Tissierellales</taxon>
        <taxon>Peptoniphilaceae</taxon>
        <taxon>Anaerococcus</taxon>
    </lineage>
</organism>
<dbReference type="EC" id="3.4.21.53" evidence="9 10"/>
<dbReference type="Gene3D" id="3.40.50.300">
    <property type="entry name" value="P-loop containing nucleotide triphosphate hydrolases"/>
    <property type="match status" value="1"/>
</dbReference>
<dbReference type="SUPFAM" id="SSF88697">
    <property type="entry name" value="PUA domain-like"/>
    <property type="match status" value="1"/>
</dbReference>
<dbReference type="RefSeq" id="WP_410024172.1">
    <property type="nucleotide sequence ID" value="NZ_JBGMEG010000006.1"/>
</dbReference>
<feature type="active site" evidence="9 11">
    <location>
        <position position="683"/>
    </location>
</feature>
<comment type="caution">
    <text evidence="15">The sequence shown here is derived from an EMBL/GenBank/DDBJ whole genome shotgun (WGS) entry which is preliminary data.</text>
</comment>
<dbReference type="EMBL" id="JBGMEG010000006">
    <property type="protein sequence ID" value="MFO3717604.1"/>
    <property type="molecule type" value="Genomic_DNA"/>
</dbReference>
<dbReference type="InterPro" id="IPR014721">
    <property type="entry name" value="Ribsml_uS5_D2-typ_fold_subgr"/>
</dbReference>
<feature type="active site" evidence="9 11">
    <location>
        <position position="726"/>
    </location>
</feature>
<sequence length="776" mass="87412">MADVYKISTNEYPLVPLRGLWAYPNTILNFDCARPISKNAIDNANVSNKDVFLVNQKNVFDENPRSDDLYDYGMVVNIKESFSLPNGDIRVYVQAKSIAKIKEVSTGEGFYKAVVEEYEYIEENESETNKKEALRKMLIEDFKTYIELDGNNLDESAFSINEVYNLHRLADIIIYHLDLKADEYYALLKELDTEKRLSLLHSILSKEIELKNLSIEIEEDVQENINQSQKEYYLREKIEAIRRELSETTGDFESEAQELIDKINKLSIDEDSKKSLLKDAERLEAIPEMSPDYGVISAYLDFVVNLPWDEKTKDILDIKNAEEILDEDHYGLDEVKERILESIAVRIKNNNNQGTVICLVGPPGVGKTSIAKSIARALNREFVSMRLGGVTDESEIRGHRRTYVGAMAGRLLSNINRVGVNNPVFLLDEIDKLGSDFRGDPSSALLEVLDPEQNDKFIDRYVDVAFDLSDVFFITTANDANEIPDALYDRLEMIEISGYTNSEKLNIAKKYLVSKEMEKNGLIEDELTISDNVIEVIIKNYTREAGVRELERLIAKICRRAVKEILAGKDQVRVTMSNYSKYLGKERFFDDHISKEDKVGVANGLAWTSVGGTMLTIEASTMEGKGNVEFTGSLGDVMKESGQAAMSYIRAHAKDLGIRGKFYDNKDIHVHIPEGATPKDGPSAGITMTTAMVSSLTGKKVRNDIAMTGEVTIIGDVLPIGGLKEKALAAYTYGIRDVIIPKDNKRDIEDIPKEIRDKINFIPVENVSEVIDRALV</sequence>
<dbReference type="InterPro" id="IPR054594">
    <property type="entry name" value="Lon_lid"/>
</dbReference>
<accession>A0ABW9N0M5</accession>
<dbReference type="PIRSF" id="PIRSF001174">
    <property type="entry name" value="Lon_proteas"/>
    <property type="match status" value="1"/>
</dbReference>
<evidence type="ECO:0000256" key="10">
    <source>
        <dbReference type="PIRNR" id="PIRNR001174"/>
    </source>
</evidence>
<feature type="domain" description="Lon proteolytic" evidence="13">
    <location>
        <begin position="596"/>
        <end position="776"/>
    </location>
</feature>
<keyword evidence="5 9" id="KW-0378">Hydrolase</keyword>
<feature type="domain" description="Lon N-terminal" evidence="14">
    <location>
        <begin position="12"/>
        <end position="208"/>
    </location>
</feature>
<dbReference type="Pfam" id="PF02190">
    <property type="entry name" value="LON_substr_bdg"/>
    <property type="match status" value="1"/>
</dbReference>
<dbReference type="SUPFAM" id="SSF52540">
    <property type="entry name" value="P-loop containing nucleoside triphosphate hydrolases"/>
    <property type="match status" value="1"/>
</dbReference>
<comment type="similarity">
    <text evidence="9 10 11 12">Belongs to the peptidase S16 family.</text>
</comment>
<protein>
    <recommendedName>
        <fullName evidence="9 10">Lon protease</fullName>
        <ecNumber evidence="9 10">3.4.21.53</ecNumber>
    </recommendedName>
    <alternativeName>
        <fullName evidence="9">ATP-dependent protease La</fullName>
    </alternativeName>
</protein>
<dbReference type="PANTHER" id="PTHR10046">
    <property type="entry name" value="ATP DEPENDENT LON PROTEASE FAMILY MEMBER"/>
    <property type="match status" value="1"/>
</dbReference>
<dbReference type="InterPro" id="IPR008269">
    <property type="entry name" value="Lon_proteolytic"/>
</dbReference>
<evidence type="ECO:0000256" key="11">
    <source>
        <dbReference type="PROSITE-ProRule" id="PRU01122"/>
    </source>
</evidence>
<dbReference type="InterPro" id="IPR020568">
    <property type="entry name" value="Ribosomal_Su5_D2-typ_SF"/>
</dbReference>
<dbReference type="InterPro" id="IPR046336">
    <property type="entry name" value="Lon_prtase_N_sf"/>
</dbReference>
<comment type="subcellular location">
    <subcellularLocation>
        <location evidence="1 9 10">Cytoplasm</location>
    </subcellularLocation>
</comment>
<evidence type="ECO:0000256" key="7">
    <source>
        <dbReference type="ARBA" id="ARBA00022840"/>
    </source>
</evidence>
<dbReference type="Pfam" id="PF22667">
    <property type="entry name" value="Lon_lid"/>
    <property type="match status" value="1"/>
</dbReference>
<dbReference type="PRINTS" id="PR00830">
    <property type="entry name" value="ENDOLAPTASE"/>
</dbReference>
<dbReference type="Pfam" id="PF00004">
    <property type="entry name" value="AAA"/>
    <property type="match status" value="1"/>
</dbReference>
<keyword evidence="2 9" id="KW-0963">Cytoplasm</keyword>
<dbReference type="InterPro" id="IPR027417">
    <property type="entry name" value="P-loop_NTPase"/>
</dbReference>
<name>A0ABW9N0M5_9FIRM</name>
<dbReference type="InterPro" id="IPR027543">
    <property type="entry name" value="Lon_bac"/>
</dbReference>
<keyword evidence="6 9" id="KW-0720">Serine protease</keyword>
<dbReference type="InterPro" id="IPR008268">
    <property type="entry name" value="Peptidase_S16_AS"/>
</dbReference>
<evidence type="ECO:0000256" key="3">
    <source>
        <dbReference type="ARBA" id="ARBA00022670"/>
    </source>
</evidence>
<dbReference type="PROSITE" id="PS01046">
    <property type="entry name" value="LON_SER"/>
    <property type="match status" value="1"/>
</dbReference>
<dbReference type="InterPro" id="IPR004815">
    <property type="entry name" value="Lon_bac/euk-typ"/>
</dbReference>
<dbReference type="InterPro" id="IPR015947">
    <property type="entry name" value="PUA-like_sf"/>
</dbReference>
<evidence type="ECO:0000256" key="2">
    <source>
        <dbReference type="ARBA" id="ARBA00022490"/>
    </source>
</evidence>
<dbReference type="CDD" id="cd19500">
    <property type="entry name" value="RecA-like_Lon"/>
    <property type="match status" value="1"/>
</dbReference>
<keyword evidence="16" id="KW-1185">Reference proteome</keyword>
<evidence type="ECO:0000259" key="14">
    <source>
        <dbReference type="PROSITE" id="PS51787"/>
    </source>
</evidence>
<feature type="binding site" evidence="9">
    <location>
        <begin position="361"/>
        <end position="368"/>
    </location>
    <ligand>
        <name>ATP</name>
        <dbReference type="ChEBI" id="CHEBI:30616"/>
    </ligand>
</feature>
<dbReference type="Proteomes" id="UP001637993">
    <property type="component" value="Unassembled WGS sequence"/>
</dbReference>
<evidence type="ECO:0000256" key="9">
    <source>
        <dbReference type="HAMAP-Rule" id="MF_01973"/>
    </source>
</evidence>
<dbReference type="Pfam" id="PF05362">
    <property type="entry name" value="Lon_C"/>
    <property type="match status" value="1"/>
</dbReference>
<evidence type="ECO:0000256" key="4">
    <source>
        <dbReference type="ARBA" id="ARBA00022741"/>
    </source>
</evidence>
<evidence type="ECO:0000256" key="6">
    <source>
        <dbReference type="ARBA" id="ARBA00022825"/>
    </source>
</evidence>
<dbReference type="PROSITE" id="PS51787">
    <property type="entry name" value="LON_N"/>
    <property type="match status" value="1"/>
</dbReference>
<evidence type="ECO:0000313" key="15">
    <source>
        <dbReference type="EMBL" id="MFO3717604.1"/>
    </source>
</evidence>
<dbReference type="SMART" id="SM00382">
    <property type="entry name" value="AAA"/>
    <property type="match status" value="1"/>
</dbReference>
<keyword evidence="7 9" id="KW-0067">ATP-binding</keyword>
<evidence type="ECO:0000259" key="13">
    <source>
        <dbReference type="PROSITE" id="PS51786"/>
    </source>
</evidence>
<dbReference type="Gene3D" id="3.30.230.10">
    <property type="match status" value="1"/>
</dbReference>
<keyword evidence="3 9" id="KW-0645">Protease</keyword>
<reference evidence="15 16" key="1">
    <citation type="journal article" date="2025" name="Anaerobe">
        <title>Description of Anaerococcus kampingiae sp. nov., Anaerococcus groningensis sp. nov., Anaerococcus martiniensis sp. nov., and Anaerococcus cruorum sp. nov., isolated from human clinical specimens.</title>
        <authorList>
            <person name="Boiten K.E."/>
            <person name="Meijer J."/>
            <person name="van Wezel E.M."/>
            <person name="Veloo A.C.M."/>
        </authorList>
    </citation>
    <scope>NUCLEOTIDE SEQUENCE [LARGE SCALE GENOMIC DNA]</scope>
    <source>
        <strain evidence="15 16">ENR1011</strain>
    </source>
</reference>
<evidence type="ECO:0000256" key="5">
    <source>
        <dbReference type="ARBA" id="ARBA00022801"/>
    </source>
</evidence>